<comment type="similarity">
    <text evidence="1">Belongs to the ice-binding protein family.</text>
</comment>
<dbReference type="SUPFAM" id="SSF49373">
    <property type="entry name" value="Invasin/intimin cell-adhesion fragments"/>
    <property type="match status" value="1"/>
</dbReference>
<gene>
    <name evidence="4" type="ORF">HNQ61_000740</name>
</gene>
<evidence type="ECO:0000256" key="1">
    <source>
        <dbReference type="ARBA" id="ARBA00005445"/>
    </source>
</evidence>
<evidence type="ECO:0000256" key="2">
    <source>
        <dbReference type="ARBA" id="ARBA00022729"/>
    </source>
</evidence>
<evidence type="ECO:0000313" key="5">
    <source>
        <dbReference type="Proteomes" id="UP000582837"/>
    </source>
</evidence>
<dbReference type="Gene3D" id="2.60.40.1080">
    <property type="match status" value="4"/>
</dbReference>
<keyword evidence="2 3" id="KW-0732">Signal</keyword>
<protein>
    <recommendedName>
        <fullName evidence="6">DUF3494 domain-containing protein</fullName>
    </recommendedName>
</protein>
<name>A0A841GVY2_9BACT</name>
<dbReference type="Gene3D" id="2.60.40.10">
    <property type="entry name" value="Immunoglobulins"/>
    <property type="match status" value="2"/>
</dbReference>
<evidence type="ECO:0000256" key="3">
    <source>
        <dbReference type="SAM" id="SignalP"/>
    </source>
</evidence>
<evidence type="ECO:0000313" key="4">
    <source>
        <dbReference type="EMBL" id="MBB6069125.1"/>
    </source>
</evidence>
<reference evidence="4 5" key="1">
    <citation type="submission" date="2020-08" db="EMBL/GenBank/DDBJ databases">
        <title>Genomic Encyclopedia of Type Strains, Phase IV (KMG-IV): sequencing the most valuable type-strain genomes for metagenomic binning, comparative biology and taxonomic classification.</title>
        <authorList>
            <person name="Goeker M."/>
        </authorList>
    </citation>
    <scope>NUCLEOTIDE SEQUENCE [LARGE SCALE GENOMIC DNA]</scope>
    <source>
        <strain evidence="4 5">DSM 29007</strain>
    </source>
</reference>
<accession>A0A841GVY2</accession>
<sequence>MYTRAVPRTIAWMFCVAMAALLPAACEHSPTDRGVVATITVTRNPDTLAVGTARQFTATGRDANGDIVGIDPVWSVAAGGGTISDAGVFTAGTVPGTFASTVVATVGSISGRATVTVIPGAAASIVVSPPTVTLAPGGTQQFTAVVRDAAGNVITTAPNWSVAAGGGTISPTGLFTAGATPGTYTGTVAATIGAISGRATVIVTAGPAASLVVTPDPAVLGAGDTQQFTATVRDAAGNVLPAAAVWSVVGGGGTISPTGLFTAGTVSGTFPRTVVATLGSVADSATVTVTAGTLASITVTPNPVTMGAGDTQQFTATGRDAFGNTVAFTPLWDVRAGGGTIDNSGRFTAGPAAGTYPNTVRACSTGACAAGSISGTATVTVIPGTLATVTVTPNPVTLSAGDVRQFTATGRDANGNVVAFTPVWSVQSGGGSIDADGTFTAGNVAGTFPNTVRACSTAACGPGSVSGSATVTVIPGTLATVVVTPNPVTLDGGETQQFTATGRDANGNLIAFTPVWSVQSGGGTIDADGTFTAGTIPGTYPNTVRACSTAACGAGSVSGSATVTVLPGTLATVTVTPNPATLDPGETQQFTATGRDINGNVIAFTPTWSVQSGGGTISASGLFTAGNVPGTFPNTVRACSTAACGAGSVSGSATVTVTALPVVLTTITVTPNPVTLDAGETQQFTATGRDANNNVVPTPGLVWSVQSGGGTINPATGLFTAGNVAGTFPNTVRATSGTVSGTATVTVTAPPPPPFLGRAATHGILAGTMVSCASAPGIINADVSVWPGVAITGFPPCTLTGQRHAGDTYAQNAQTDLTIAYNALDAMPCTATITTNMGGTTLAPGVYCAATSVGVTGTVTLSGPASAVFVIKAGTSLTTAGSVVMAGGAQAKNVYWLVGSSATLGTGSAWQGNIIAFTSITLVDNVTILGRALARNGAVTLGTGSVITLP</sequence>
<dbReference type="Pfam" id="PF11999">
    <property type="entry name" value="Ice_binding"/>
    <property type="match status" value="1"/>
</dbReference>
<feature type="chain" id="PRO_5032653340" description="DUF3494 domain-containing protein" evidence="3">
    <location>
        <begin position="20"/>
        <end position="950"/>
    </location>
</feature>
<proteinExistence type="inferred from homology"/>
<feature type="signal peptide" evidence="3">
    <location>
        <begin position="1"/>
        <end position="19"/>
    </location>
</feature>
<dbReference type="AlphaFoldDB" id="A0A841GVY2"/>
<keyword evidence="5" id="KW-1185">Reference proteome</keyword>
<organism evidence="4 5">
    <name type="scientific">Longimicrobium terrae</name>
    <dbReference type="NCBI Taxonomy" id="1639882"/>
    <lineage>
        <taxon>Bacteria</taxon>
        <taxon>Pseudomonadati</taxon>
        <taxon>Gemmatimonadota</taxon>
        <taxon>Longimicrobiia</taxon>
        <taxon>Longimicrobiales</taxon>
        <taxon>Longimicrobiaceae</taxon>
        <taxon>Longimicrobium</taxon>
    </lineage>
</organism>
<dbReference type="InterPro" id="IPR021884">
    <property type="entry name" value="Ice-bd_prot"/>
</dbReference>
<dbReference type="RefSeq" id="WP_170038191.1">
    <property type="nucleotide sequence ID" value="NZ_JABDTL010000002.1"/>
</dbReference>
<dbReference type="EMBL" id="JACHIA010000002">
    <property type="protein sequence ID" value="MBB6069125.1"/>
    <property type="molecule type" value="Genomic_DNA"/>
</dbReference>
<comment type="caution">
    <text evidence="4">The sequence shown here is derived from an EMBL/GenBank/DDBJ whole genome shotgun (WGS) entry which is preliminary data.</text>
</comment>
<evidence type="ECO:0008006" key="6">
    <source>
        <dbReference type="Google" id="ProtNLM"/>
    </source>
</evidence>
<dbReference type="Proteomes" id="UP000582837">
    <property type="component" value="Unassembled WGS sequence"/>
</dbReference>
<dbReference type="InterPro" id="IPR013783">
    <property type="entry name" value="Ig-like_fold"/>
</dbReference>
<dbReference type="InterPro" id="IPR008964">
    <property type="entry name" value="Invasin/intimin_cell_adhesion"/>
</dbReference>